<dbReference type="InterPro" id="IPR029044">
    <property type="entry name" value="Nucleotide-diphossugar_trans"/>
</dbReference>
<keyword evidence="5 8" id="KW-1133">Transmembrane helix</keyword>
<accession>A0ABU4VH53</accession>
<evidence type="ECO:0000256" key="2">
    <source>
        <dbReference type="ARBA" id="ARBA00022676"/>
    </source>
</evidence>
<dbReference type="Pfam" id="PF13632">
    <property type="entry name" value="Glyco_trans_2_3"/>
    <property type="match status" value="1"/>
</dbReference>
<dbReference type="CDD" id="cd06423">
    <property type="entry name" value="CESA_like"/>
    <property type="match status" value="1"/>
</dbReference>
<evidence type="ECO:0000256" key="6">
    <source>
        <dbReference type="ARBA" id="ARBA00023136"/>
    </source>
</evidence>
<keyword evidence="3" id="KW-0808">Transferase</keyword>
<dbReference type="Gene3D" id="3.90.550.10">
    <property type="entry name" value="Spore Coat Polysaccharide Biosynthesis Protein SpsA, Chain A"/>
    <property type="match status" value="1"/>
</dbReference>
<evidence type="ECO:0000313" key="11">
    <source>
        <dbReference type="Proteomes" id="UP001277761"/>
    </source>
</evidence>
<comment type="caution">
    <text evidence="10">The sequence shown here is derived from an EMBL/GenBank/DDBJ whole genome shotgun (WGS) entry which is preliminary data.</text>
</comment>
<keyword evidence="2" id="KW-0328">Glycosyltransferase</keyword>
<dbReference type="InterPro" id="IPR050321">
    <property type="entry name" value="Glycosyltr_2/OpgH_subfam"/>
</dbReference>
<feature type="transmembrane region" description="Helical" evidence="8">
    <location>
        <begin position="413"/>
        <end position="431"/>
    </location>
</feature>
<evidence type="ECO:0000259" key="9">
    <source>
        <dbReference type="Pfam" id="PF13632"/>
    </source>
</evidence>
<evidence type="ECO:0000256" key="1">
    <source>
        <dbReference type="ARBA" id="ARBA00004141"/>
    </source>
</evidence>
<dbReference type="EMBL" id="JAXAVX010000002">
    <property type="protein sequence ID" value="MDX8151147.1"/>
    <property type="molecule type" value="Genomic_DNA"/>
</dbReference>
<dbReference type="InterPro" id="IPR001173">
    <property type="entry name" value="Glyco_trans_2-like"/>
</dbReference>
<feature type="transmembrane region" description="Helical" evidence="8">
    <location>
        <begin position="20"/>
        <end position="39"/>
    </location>
</feature>
<feature type="domain" description="Glycosyltransferase 2-like" evidence="9">
    <location>
        <begin position="181"/>
        <end position="367"/>
    </location>
</feature>
<evidence type="ECO:0000256" key="4">
    <source>
        <dbReference type="ARBA" id="ARBA00022692"/>
    </source>
</evidence>
<feature type="transmembrane region" description="Helical" evidence="8">
    <location>
        <begin position="382"/>
        <end position="401"/>
    </location>
</feature>
<feature type="transmembrane region" description="Helical" evidence="8">
    <location>
        <begin position="45"/>
        <end position="66"/>
    </location>
</feature>
<dbReference type="Proteomes" id="UP001277761">
    <property type="component" value="Unassembled WGS sequence"/>
</dbReference>
<dbReference type="PANTHER" id="PTHR43867">
    <property type="entry name" value="CELLULOSE SYNTHASE CATALYTIC SUBUNIT A [UDP-FORMING]"/>
    <property type="match status" value="1"/>
</dbReference>
<evidence type="ECO:0000256" key="8">
    <source>
        <dbReference type="SAM" id="Phobius"/>
    </source>
</evidence>
<comment type="subcellular location">
    <subcellularLocation>
        <location evidence="1">Membrane</location>
        <topology evidence="1">Multi-pass membrane protein</topology>
    </subcellularLocation>
</comment>
<organism evidence="10 11">
    <name type="scientific">Patulibacter brassicae</name>
    <dbReference type="NCBI Taxonomy" id="1705717"/>
    <lineage>
        <taxon>Bacteria</taxon>
        <taxon>Bacillati</taxon>
        <taxon>Actinomycetota</taxon>
        <taxon>Thermoleophilia</taxon>
        <taxon>Solirubrobacterales</taxon>
        <taxon>Patulibacteraceae</taxon>
        <taxon>Patulibacter</taxon>
    </lineage>
</organism>
<keyword evidence="6 8" id="KW-0472">Membrane</keyword>
<protein>
    <submittedName>
        <fullName evidence="10">Glycosyltransferase family 2 protein</fullName>
    </submittedName>
</protein>
<gene>
    <name evidence="10" type="ORF">SK069_06055</name>
</gene>
<name>A0ABU4VH53_9ACTN</name>
<keyword evidence="4 8" id="KW-0812">Transmembrane</keyword>
<evidence type="ECO:0000256" key="5">
    <source>
        <dbReference type="ARBA" id="ARBA00022989"/>
    </source>
</evidence>
<evidence type="ECO:0000313" key="10">
    <source>
        <dbReference type="EMBL" id="MDX8151147.1"/>
    </source>
</evidence>
<dbReference type="SUPFAM" id="SSF53448">
    <property type="entry name" value="Nucleotide-diphospho-sugar transferases"/>
    <property type="match status" value="1"/>
</dbReference>
<dbReference type="RefSeq" id="WP_319953300.1">
    <property type="nucleotide sequence ID" value="NZ_JAXAVX010000002.1"/>
</dbReference>
<dbReference type="PANTHER" id="PTHR43867:SF2">
    <property type="entry name" value="CELLULOSE SYNTHASE CATALYTIC SUBUNIT A [UDP-FORMING]"/>
    <property type="match status" value="1"/>
</dbReference>
<reference evidence="10 11" key="1">
    <citation type="submission" date="2023-11" db="EMBL/GenBank/DDBJ databases">
        <authorList>
            <person name="Xu M."/>
            <person name="Jiang T."/>
        </authorList>
    </citation>
    <scope>NUCLEOTIDE SEQUENCE [LARGE SCALE GENOMIC DNA]</scope>
    <source>
        <strain evidence="10 11">SD</strain>
    </source>
</reference>
<keyword evidence="11" id="KW-1185">Reference proteome</keyword>
<evidence type="ECO:0000256" key="3">
    <source>
        <dbReference type="ARBA" id="ARBA00022679"/>
    </source>
</evidence>
<proteinExistence type="predicted"/>
<sequence length="500" mass="54865">MIGLLTRILDGARHRVGLQLSLSALVCFLAPAILLAALGELEQRVLSWVLYGVALAYLLTCLLMVVEANLAVRRRARERPAAPRDGWAPTVTMIVAAYLPNEQEIIEQTLRHLCHEAGVPAERLQVLLAYNTPEDLPGIEDRLRALAAATPQLDVLRVPGSTSKAQNIMGALPHARGEVTVILDADHHLEPGAADLAVRWLDAGYDVVQGRCVIRNARRNLLTRIVAAEFEVIYGISHAGRSLLTDTAIFGGANGWWRTDVLRALGVDHRMLTEDIDVSIRALLSGRRLVHERDIVSTELAPTTFAAWWKQRTRWAQGWFQVTLRHTADVRRSRVLSPAVRIYWLILLVWREMFPIVSLQIFTVLAAQALIGVPFGGIRDPFLITSTVVTVLSGVGLALAGARVMSDTARRDLGWGWMLAYAVLTAPYTILRNAVAQAAMVREIVGDRRWMVTRRDQAVRRGPSPGDRPPGGGTRDGLRGTAARTEPVSPAAGGRSAKTT</sequence>
<evidence type="ECO:0000256" key="7">
    <source>
        <dbReference type="SAM" id="MobiDB-lite"/>
    </source>
</evidence>
<feature type="region of interest" description="Disordered" evidence="7">
    <location>
        <begin position="455"/>
        <end position="500"/>
    </location>
</feature>
<feature type="transmembrane region" description="Helical" evidence="8">
    <location>
        <begin position="342"/>
        <end position="370"/>
    </location>
</feature>